<reference evidence="10 11" key="1">
    <citation type="journal article" date="2024" name="Nat. Commun.">
        <title>Phylogenomics reveals the evolutionary origins of lichenization in chlorophyte algae.</title>
        <authorList>
            <person name="Puginier C."/>
            <person name="Libourel C."/>
            <person name="Otte J."/>
            <person name="Skaloud P."/>
            <person name="Haon M."/>
            <person name="Grisel S."/>
            <person name="Petersen M."/>
            <person name="Berrin J.G."/>
            <person name="Delaux P.M."/>
            <person name="Dal Grande F."/>
            <person name="Keller J."/>
        </authorList>
    </citation>
    <scope>NUCLEOTIDE SEQUENCE [LARGE SCALE GENOMIC DNA]</scope>
    <source>
        <strain evidence="10 11">SAG 2043</strain>
    </source>
</reference>
<dbReference type="Gene3D" id="3.40.50.300">
    <property type="entry name" value="P-loop containing nucleotide triphosphate hydrolases"/>
    <property type="match status" value="1"/>
</dbReference>
<comment type="subcellular location">
    <subcellularLocation>
        <location evidence="1">Cell projection</location>
        <location evidence="1">Cilium</location>
    </subcellularLocation>
    <subcellularLocation>
        <location evidence="2">Cytoplasm</location>
    </subcellularLocation>
</comment>
<evidence type="ECO:0000259" key="9">
    <source>
        <dbReference type="Pfam" id="PF24507"/>
    </source>
</evidence>
<dbReference type="Proteomes" id="UP001489004">
    <property type="component" value="Unassembled WGS sequence"/>
</dbReference>
<dbReference type="InterPro" id="IPR059041">
    <property type="entry name" value="Ig_DLEC1_1"/>
</dbReference>
<feature type="domain" description="HYDIN/VesB/CFA65-like Ig-like" evidence="7">
    <location>
        <begin position="198"/>
        <end position="287"/>
    </location>
</feature>
<dbReference type="PANTHER" id="PTHR23053">
    <property type="entry name" value="DLEC1 DELETED IN LUNG AND ESOPHAGEAL CANCER 1"/>
    <property type="match status" value="1"/>
</dbReference>
<dbReference type="Gene3D" id="2.60.40.10">
    <property type="entry name" value="Immunoglobulins"/>
    <property type="match status" value="24"/>
</dbReference>
<gene>
    <name evidence="10" type="ORF">WJX72_008157</name>
</gene>
<evidence type="ECO:0000256" key="2">
    <source>
        <dbReference type="ARBA" id="ARBA00004496"/>
    </source>
</evidence>
<dbReference type="PANTHER" id="PTHR23053:SF0">
    <property type="entry name" value="HYDROCEPHALUS-INDUCING PROTEIN HOMOLOG"/>
    <property type="match status" value="1"/>
</dbReference>
<dbReference type="InterPro" id="IPR027417">
    <property type="entry name" value="P-loop_NTPase"/>
</dbReference>
<evidence type="ECO:0000256" key="6">
    <source>
        <dbReference type="SAM" id="MobiDB-lite"/>
    </source>
</evidence>
<feature type="domain" description="HYDIN/VesB/CFA65-like Ig-like" evidence="7">
    <location>
        <begin position="476"/>
        <end position="572"/>
    </location>
</feature>
<dbReference type="InterPro" id="IPR058536">
    <property type="entry name" value="Ig_CFAP65_4th"/>
</dbReference>
<sequence length="4464" mass="480848">MPALMATDSPVTATSPAAAAKLRTATVKYKKYSNEADPTLGQKKLPSKLIQELAEPCTHADGWRPKPRIVELLNIRDYTHQVECAVDIDEPIFQPFPPEVTFHSYEAFHTYEAILYLRNNDKVARRVKVIQPDTPYLSVRRVKGSSKGETGKVALGMEVAYAITFRPETSDDYSYDLLVCTEREKFVVPIVATGRRAALDFPDLVQFGPTPAKSTSTQTFLVTNVGNKAATFALNAYEPFAVAPKRGHLGPGETLRCSVSFVPHCVGPHEGDLEIQYSGGELVYAALVGSGCEVDVALSQASVALVPTYVKKQSQSTFKIINNSNIAVRFKWKQHASQQDEFARATTRLTELSRATSRSPTRAGSADGSDDFLSESASGDSEDEERVLGGTAAKLAREYSMTQRNIDADEQLFGDDYFSIVPVEGSIWPQGEMEITVLFRPDHAKAYEATAFCEVEGRAERLPLQISGKGLGPQAVFSYDTLDVGEAYINTPHKYEVELMNRGAIEARYQLLPHDSVFGSKFQFEPESGVMEVGAVHTVKVRLLSDILGNFNEVFNWAIGGTSDPVRLQFRGRAVGPTFKVDVESVDFGVVSFGYRYTNELLLENTCAIPMRFNWRVPEDSSDPANREFQVVPASGSLLPMGKQKIQLEFVSRSVQRYDKHRLVLDVPCVGEELMALPVRAECVVPRIQLAPDFLDFGICYVRHPYKQTLRLHNDSKLPAKFEIMEQDVQSRGLANFTSQPAAGSIAAMASQEVEVELCTSRLGRIQLPLKVKVLGSRKAPLECIIGAVSAGASLVFGEDPASRVAKPEVVFGSVEVLKDTTVLLHAYNPSLIPACFKTFIEGRDSPFTVEPREGILQPADSLPLKLTINLDEVRAARDTLHVLVAEGEDIAVPLAATGTGQTVTCAEIADGLDFGHQFTGRKFSREVVVRNQGRRPVVLNWTNVAAEDIMKRKAKTAGTRKGSTAEAAAAGGLAEESEVFTITPARMEIPAKTACEVTISGASTRAGLLEERFVCSAGAGKAKQNVFNFCARVNVAAPALDFSQRKLEFRYSYAPGLSAERQTLPLTVRNISQLPLSFSLRAAAPFVIDRPSWQLEPQDAASVAVSFDPNFKTDLRSAMIKRKIAVVYGDNSQTDLDVTGEINFPNVEFDKAALEFGSVLTDTTPRRTLLMTNTSKVPVNYTWMFHEHAPDAGEAGLSETSRSTTKPGPAPASMFDILPISGCLPPGAAQRVEFSYYALPAQKAAAVAICEVEGGPTYSVPLSAESSSIKYSVEPGQLDVGLVPYDRMTEKEVVLQNQGRVPFLYKVNTSGLSRPDIVEVSPASGSVGPGQKETIRFRVTIGVPERMRETVVFEVAHFEPVAVSIAGEGVFPNIAFALPRVKDDVMAANLAQAQLNLGGSRSSSPMMKQAAKSHKAGSIAGSVSLTATGRFSSIDLAPHRLQLEAEADRLHLVQQLLAQRSALSAAAAAPGGASSPASPRPKGEPLSARSGGTTGSRPQSSAGTSLVVANYLLDFGYVIKGTNKMRKFKIANISSQNVNFLIDRKVLDKCGFTISPDRVAQMPGTTSLDFSTIDMAITLQTLRAGNKLGPISCVLPIPLKGGPVVHLTLKAHILSPDIRLSHETIDFGAVQAGHCKVMMVQLHNPREVAAEWVIKKPMEAGAAKDWPFFQCAPSEGVLAPGQRIFIKITFTPAVLRDATYSQRVPIRITNNKAGLAIQCQGSAYSLKLALEPAQLNLAAILPKTPGQKPSEATLRLVNPCDHPIEVFSVDWDKQYLADEERLRNAAGYDASDTMLREPLAPGAPLWGDLRPAVLPDAAAAMAPAATAASPTPPGPAASAKSRGPTPTPAPPVPPPQQPQPPAAPVVVTSPVEATADAEPAKAGPGEMYAVVLGPPLSGKTAQAALLAQRYGVPSASIDFLIQEAATLDESQAVSEGAPGPTLADEIYDKLIGNPVGAEEQVPPHTLVAEKELHALILRALQAALAQPAYEHGVVIDGLHSKYAAAPALAPLLLTALGLQRPADAPSAAWTGDKKVYTVNLAADSDIIVQRFRATLPPPASATISRRSSASPVDAEHAAQLAELKSAWTSPSDASTIMWRDVTAGSKPIDKLFLDVCGITFTNGVLSTVLPGVPGDADLIPDGYTLQVVRKPKARPPLAPVVGIHVLTPPQGAAEGTPAVKQTRWIIPAKQSVAVLVQFQSAEVGVFKQQLTFEVVGGQHSSLSVTAACDYPHINQDPKTVYVKRSRARPDTANISRQFVVSSGRYEFGPLLIGKDSTGYKEGAHLDNTGKLHITNNGLFDLQAVFVLKSADVPPVKGSAAKGGPPPPVFLFDPPAMTLKVGESADLTIFAFPRDLGEVQDTIVCRISDNPTPVEFTVCCVGAKPVVEIELAPDVLPPPALPAGKTAPGVQPAKAASPVPPAPNKIMVEGIVFERLLLGKKDSKTFIIHNRSVLPAKWKLAGAETLPPELKLSAASGEVPARGDASVTVDFSALEKKDLNEKLTLQILDAQGVLGVAQEIPIPVKGEAYKVEVELRFPEAGATALDFGVVKAVEDCRKTVMVANTGKYPVSFKVNIRTQALRELFHISPEEAVVPPGGQQALEVHFNSERSLQKEVSLAGNSDISLAIAEPLTGQKEQVLQMKVHLRAVYTKYSITPARGMNFGPLVYNTSSNPRSFDVSNLGEFPITVKLFHMGAGQTAQTAPAPGKENNLVLGPFSVSPATAVIQPGGKQAVTVVFKAEGAKTHVEQLGLDVTDRDPADNPGGISYEVAGESCIPGIDTEDIESIFEEHTILTRLDPFNPVNNAFARSERVFTYGAVVAAITAPEAGHPPAGVAANFKITNCVKVPTTINFGIKPAGGKADGAFPMTVSPAQIIIPPHESRYVTCTFAPAAIRTYSATFEAAVENGSDPKTKLFSCELRGEGTLPTLSVELPPLPSTDKGQPGLKFARMLKGKKATMAITLRNNGILDASARITMAPHAAFHLLGAASRLVTVESKRSMQVEVEFSPGEVKQHAHEVTIEVLQNPFERHRVAVTGECYMEDITFEGLPGEATDELRIPDCQLNSPVTIAFTLHNHSEKLYRVEWPPSVNLTFRPSAAHLLPGCSKSVTVTFQAEKALALKGSPVALKTSQVRYKSGEPTEWDNTIPEGASAADTEPAVEVVAGATKAESTAKDLPLKVFAVADDARFECDAGGITFKPTMMFQTRAFTFPLKNSGLGHLDFKWTLLLPDGTPDTSGLYKVSPEGGAIAAGETAIISVRFCPVEVDDCSRYLLADIPHLAEGLAPLARQLDGSVLRPWCHFELPLSDYVSSGRRGPEMRGPQGDLGPLDPATKVFELESLGVKVRNTRRFFVLNPTSLSYEFIWEAVGPPGMADGDDAPFTCTTRRGVVAAGKRYEMVFEFTPSTEQIQESFWKFCIPEQNLEVLFLLVGTVTEPRVFFDKPSLNFERVLVGGRARETVYLVNNEHLPFQFNLDKTTYDASEARLAITGKPPLVEFEPNSGTVLPNSRLALTATFMPTAEGSTNYNVTCHVKRKPGKLTLNVKGEGYAIHDSLEIESADGQVIELAANAPNHIDFGQVLINERAVRAVALVNSGSIKYDYVWSIGDNPRVLVKPESGSVGRGERVVCELCYNPHAPHTLDSYKVKCQVINGHTYAMVLSGVGHKPKLDFSFYTHDFGLCFLHQPGMQPREVILQARNDDKQEISFDLGYESSGALQVSCSATVLAPGETKDIPITFTPHEARAYHETLPFHINGLYTLNIIVKGEGSPLKIDLANPAQRLLSFGSVSRGATASRVLQVINRGRIPTALSFAPSLAMLQQHGIEVAVKGDVLLKPRATADITFVFKPAGRMRAFKDELVVGVAGISLPLAQLAGACLGTEVTVESDSIPFGSVVLGSTVSKRLQMENTGDVGTKYAWDSAALAPHFEIFPAEGFLAPAQDVKLDVTFHPRNVSRDIRVEKVRCKVEGGEDRFLTLTGACVESKAEAAAVEFRTAVRGTCQQMLTISNPSSSAWQVKPVVTNDFWSGPEFLSVPAGAKATYEVTYHPLAMTTPETPHEGSVFFPIPDGTGVLHQLRGFATAPAPADTIQRQLAAKAAHTETLRVMNWLPKPQRFRVLVDLKQAEPATRLTGPHYIDVPGLSEKEYKLAFFSYTEGATSATVTFKNETTNEYLFYVLTFTCGPPALRGTIPLQCPVRTRTAHTITLENPLDSAVVVSSSCENKQVVVPASVVLKPKAATDIEVAYRPLLVGESTVMLRLTSKELGSYEYSLKLKGALTGPERSLTFSVPLGSSETQTYRFMHWLGEKAEYKCAFRNKGAVGFECKPSVTPGPAGLDGLETEVEVTFEPTSVGENFRDVLVVSSATGGDYECPVVGRCIPPKPQGPIDMVKNAGSVPFKNIFSKPAEFMFTVDNPAFVVKPSEAIPAKKSINIGITFKEDPSKPKTGKLTVSCPSETSSPWVFYLRA</sequence>
<feature type="domain" description="HYDIN/VesB/CFA65-like Ig-like" evidence="7">
    <location>
        <begin position="2543"/>
        <end position="2611"/>
    </location>
</feature>
<evidence type="ECO:0000313" key="10">
    <source>
        <dbReference type="EMBL" id="KAK9824158.1"/>
    </source>
</evidence>
<feature type="domain" description="Deleted in lung and esophageal cancer protein 1 Ig-like" evidence="8">
    <location>
        <begin position="93"/>
        <end position="183"/>
    </location>
</feature>
<keyword evidence="3" id="KW-0963">Cytoplasm</keyword>
<dbReference type="SUPFAM" id="SSF52540">
    <property type="entry name" value="P-loop containing nucleoside triphosphate hydrolases"/>
    <property type="match status" value="1"/>
</dbReference>
<proteinExistence type="predicted"/>
<evidence type="ECO:0000256" key="4">
    <source>
        <dbReference type="ARBA" id="ARBA00023069"/>
    </source>
</evidence>
<feature type="domain" description="CFAP65 fourth Ig-like" evidence="9">
    <location>
        <begin position="3888"/>
        <end position="3982"/>
    </location>
</feature>
<dbReference type="GO" id="GO:0005930">
    <property type="term" value="C:axoneme"/>
    <property type="evidence" value="ECO:0007669"/>
    <property type="project" value="TreeGrafter"/>
</dbReference>
<feature type="region of interest" description="Disordered" evidence="6">
    <location>
        <begin position="353"/>
        <end position="388"/>
    </location>
</feature>
<feature type="domain" description="HYDIN/VesB/CFA65-like Ig-like" evidence="7">
    <location>
        <begin position="577"/>
        <end position="661"/>
    </location>
</feature>
<accession>A0AAW1QSG2</accession>
<evidence type="ECO:0000259" key="8">
    <source>
        <dbReference type="Pfam" id="PF23277"/>
    </source>
</evidence>
<dbReference type="GO" id="GO:1904158">
    <property type="term" value="P:axonemal central apparatus assembly"/>
    <property type="evidence" value="ECO:0007669"/>
    <property type="project" value="TreeGrafter"/>
</dbReference>
<feature type="compositionally biased region" description="Low complexity" evidence="6">
    <location>
        <begin position="1469"/>
        <end position="1478"/>
    </location>
</feature>
<protein>
    <submittedName>
        <fullName evidence="10">Uncharacterized protein</fullName>
    </submittedName>
</protein>
<dbReference type="GO" id="GO:0003341">
    <property type="term" value="P:cilium movement"/>
    <property type="evidence" value="ECO:0007669"/>
    <property type="project" value="TreeGrafter"/>
</dbReference>
<feature type="domain" description="HYDIN/VesB/CFA65-like Ig-like" evidence="7">
    <location>
        <begin position="3666"/>
        <end position="3763"/>
    </location>
</feature>
<feature type="region of interest" description="Disordered" evidence="6">
    <location>
        <begin position="1825"/>
        <end position="1868"/>
    </location>
</feature>
<evidence type="ECO:0000256" key="5">
    <source>
        <dbReference type="ARBA" id="ARBA00023273"/>
    </source>
</evidence>
<dbReference type="EMBL" id="JALJOR010000002">
    <property type="protein sequence ID" value="KAK9824158.1"/>
    <property type="molecule type" value="Genomic_DNA"/>
</dbReference>
<dbReference type="Pfam" id="PF24507">
    <property type="entry name" value="Ig_CFAP65_4th"/>
    <property type="match status" value="1"/>
</dbReference>
<dbReference type="Pfam" id="PF22544">
    <property type="entry name" value="HYDIN_VesB_CFA65-like_Ig"/>
    <property type="match status" value="5"/>
</dbReference>
<feature type="compositionally biased region" description="Pro residues" evidence="6">
    <location>
        <begin position="1846"/>
        <end position="1864"/>
    </location>
</feature>
<feature type="compositionally biased region" description="Polar residues" evidence="6">
    <location>
        <begin position="353"/>
        <end position="362"/>
    </location>
</feature>
<dbReference type="InterPro" id="IPR053879">
    <property type="entry name" value="HYDIN_VesB_CFA65-like_Ig"/>
</dbReference>
<dbReference type="Pfam" id="PF23277">
    <property type="entry name" value="Ig_Dlec1_1"/>
    <property type="match status" value="1"/>
</dbReference>
<comment type="caution">
    <text evidence="10">The sequence shown here is derived from an EMBL/GenBank/DDBJ whole genome shotgun (WGS) entry which is preliminary data.</text>
</comment>
<keyword evidence="4" id="KW-0969">Cilium</keyword>
<name>A0AAW1QSG2_9CHLO</name>
<evidence type="ECO:0000256" key="1">
    <source>
        <dbReference type="ARBA" id="ARBA00004138"/>
    </source>
</evidence>
<feature type="region of interest" description="Disordered" evidence="6">
    <location>
        <begin position="1469"/>
        <end position="1502"/>
    </location>
</feature>
<organism evidence="10 11">
    <name type="scientific">[Myrmecia] bisecta</name>
    <dbReference type="NCBI Taxonomy" id="41462"/>
    <lineage>
        <taxon>Eukaryota</taxon>
        <taxon>Viridiplantae</taxon>
        <taxon>Chlorophyta</taxon>
        <taxon>core chlorophytes</taxon>
        <taxon>Trebouxiophyceae</taxon>
        <taxon>Trebouxiales</taxon>
        <taxon>Trebouxiaceae</taxon>
        <taxon>Myrmecia</taxon>
    </lineage>
</organism>
<evidence type="ECO:0000313" key="11">
    <source>
        <dbReference type="Proteomes" id="UP001489004"/>
    </source>
</evidence>
<evidence type="ECO:0000259" key="7">
    <source>
        <dbReference type="Pfam" id="PF22544"/>
    </source>
</evidence>
<keyword evidence="5" id="KW-0966">Cell projection</keyword>
<dbReference type="InterPro" id="IPR013783">
    <property type="entry name" value="Ig-like_fold"/>
</dbReference>
<dbReference type="InterPro" id="IPR033305">
    <property type="entry name" value="Hydin-like"/>
</dbReference>
<evidence type="ECO:0000256" key="3">
    <source>
        <dbReference type="ARBA" id="ARBA00022490"/>
    </source>
</evidence>
<keyword evidence="11" id="KW-1185">Reference proteome</keyword>